<keyword evidence="2" id="KW-0479">Metal-binding</keyword>
<feature type="binding site" evidence="2">
    <location>
        <position position="315"/>
    </location>
    <ligand>
        <name>substrate</name>
    </ligand>
</feature>
<dbReference type="PANTHER" id="PTHR30270">
    <property type="entry name" value="THIAMINE-MONOPHOSPHATE KINASE"/>
    <property type="match status" value="1"/>
</dbReference>
<dbReference type="Gene3D" id="3.90.650.10">
    <property type="entry name" value="PurM-like C-terminal domain"/>
    <property type="match status" value="1"/>
</dbReference>
<feature type="binding site" evidence="2">
    <location>
        <position position="43"/>
    </location>
    <ligand>
        <name>Mg(2+)</name>
        <dbReference type="ChEBI" id="CHEBI:18420"/>
        <label>2</label>
    </ligand>
</feature>
<dbReference type="HAMAP" id="MF_02128">
    <property type="entry name" value="TMP_kinase"/>
    <property type="match status" value="1"/>
</dbReference>
<comment type="similarity">
    <text evidence="2">Belongs to the thiamine-monophosphate kinase family.</text>
</comment>
<dbReference type="RefSeq" id="WP_169260442.1">
    <property type="nucleotide sequence ID" value="NZ_WTVQ01000016.1"/>
</dbReference>
<evidence type="ECO:0000259" key="3">
    <source>
        <dbReference type="Pfam" id="PF00586"/>
    </source>
</evidence>
<dbReference type="InterPro" id="IPR010918">
    <property type="entry name" value="PurM-like_C_dom"/>
</dbReference>
<keyword evidence="2 5" id="KW-0808">Transferase</keyword>
<comment type="catalytic activity">
    <reaction evidence="2">
        <text>thiamine phosphate + ATP = thiamine diphosphate + ADP</text>
        <dbReference type="Rhea" id="RHEA:15913"/>
        <dbReference type="ChEBI" id="CHEBI:30616"/>
        <dbReference type="ChEBI" id="CHEBI:37575"/>
        <dbReference type="ChEBI" id="CHEBI:58937"/>
        <dbReference type="ChEBI" id="CHEBI:456216"/>
        <dbReference type="EC" id="2.7.4.16"/>
    </reaction>
</comment>
<dbReference type="PIRSF" id="PIRSF005303">
    <property type="entry name" value="Thiam_monoph_kin"/>
    <property type="match status" value="1"/>
</dbReference>
<protein>
    <recommendedName>
        <fullName evidence="2">Thiamine-monophosphate kinase</fullName>
        <shortName evidence="2">TMP kinase</shortName>
        <shortName evidence="2">Thiamine-phosphate kinase</shortName>
        <ecNumber evidence="2">2.7.4.16</ecNumber>
    </recommendedName>
</protein>
<keyword evidence="1 2" id="KW-0784">Thiamine biosynthesis</keyword>
<dbReference type="PANTHER" id="PTHR30270:SF0">
    <property type="entry name" value="THIAMINE-MONOPHOSPHATE KINASE"/>
    <property type="match status" value="1"/>
</dbReference>
<dbReference type="NCBIfam" id="TIGR01379">
    <property type="entry name" value="thiL"/>
    <property type="match status" value="1"/>
</dbReference>
<name>A0ABX1QA81_9RHOO</name>
<feature type="binding site" evidence="2">
    <location>
        <position position="71"/>
    </location>
    <ligand>
        <name>Mg(2+)</name>
        <dbReference type="ChEBI" id="CHEBI:18420"/>
        <label>2</label>
    </ligand>
</feature>
<dbReference type="Proteomes" id="UP000648984">
    <property type="component" value="Unassembled WGS sequence"/>
</dbReference>
<dbReference type="CDD" id="cd02194">
    <property type="entry name" value="ThiL"/>
    <property type="match status" value="1"/>
</dbReference>
<feature type="binding site" evidence="2">
    <location>
        <position position="26"/>
    </location>
    <ligand>
        <name>Mg(2+)</name>
        <dbReference type="ChEBI" id="CHEBI:18420"/>
        <label>4</label>
    </ligand>
</feature>
<comment type="function">
    <text evidence="2">Catalyzes the ATP-dependent phosphorylation of thiamine-monophosphate (TMP) to form thiamine-pyrophosphate (TPP), the active form of vitamin B1.</text>
</comment>
<keyword evidence="2" id="KW-0067">ATP-binding</keyword>
<comment type="pathway">
    <text evidence="2">Cofactor biosynthesis; thiamine diphosphate biosynthesis; thiamine diphosphate from thiamine phosphate: step 1/1.</text>
</comment>
<comment type="caution">
    <text evidence="2">Lacks conserved residue(s) required for the propagation of feature annotation.</text>
</comment>
<feature type="binding site" evidence="2">
    <location>
        <position position="43"/>
    </location>
    <ligand>
        <name>Mg(2+)</name>
        <dbReference type="ChEBI" id="CHEBI:18420"/>
        <label>1</label>
    </ligand>
</feature>
<feature type="binding site" evidence="2">
    <location>
        <position position="210"/>
    </location>
    <ligand>
        <name>Mg(2+)</name>
        <dbReference type="ChEBI" id="CHEBI:18420"/>
        <label>5</label>
    </ligand>
</feature>
<feature type="domain" description="PurM-like C-terminal" evidence="4">
    <location>
        <begin position="148"/>
        <end position="295"/>
    </location>
</feature>
<dbReference type="SUPFAM" id="SSF56042">
    <property type="entry name" value="PurM C-terminal domain-like"/>
    <property type="match status" value="1"/>
</dbReference>
<dbReference type="GO" id="GO:0009030">
    <property type="term" value="F:thiamine-phosphate kinase activity"/>
    <property type="evidence" value="ECO:0007669"/>
    <property type="project" value="UniProtKB-EC"/>
</dbReference>
<keyword evidence="6" id="KW-1185">Reference proteome</keyword>
<dbReference type="EC" id="2.7.4.16" evidence="2"/>
<feature type="binding site" evidence="2">
    <location>
        <position position="71"/>
    </location>
    <ligand>
        <name>Mg(2+)</name>
        <dbReference type="ChEBI" id="CHEBI:18420"/>
        <label>4</label>
    </ligand>
</feature>
<keyword evidence="2 5" id="KW-0418">Kinase</keyword>
<dbReference type="Gene3D" id="3.30.1330.10">
    <property type="entry name" value="PurM-like, N-terminal domain"/>
    <property type="match status" value="1"/>
</dbReference>
<dbReference type="InterPro" id="IPR036676">
    <property type="entry name" value="PurM-like_C_sf"/>
</dbReference>
<keyword evidence="2" id="KW-0460">Magnesium</keyword>
<evidence type="ECO:0000256" key="2">
    <source>
        <dbReference type="HAMAP-Rule" id="MF_02128"/>
    </source>
</evidence>
<feature type="binding site" evidence="2">
    <location>
        <position position="207"/>
    </location>
    <ligand>
        <name>Mg(2+)</name>
        <dbReference type="ChEBI" id="CHEBI:18420"/>
        <label>3</label>
    </ligand>
</feature>
<feature type="domain" description="PurM-like N-terminal" evidence="3">
    <location>
        <begin position="24"/>
        <end position="132"/>
    </location>
</feature>
<comment type="miscellaneous">
    <text evidence="2">Reaction mechanism of ThiL seems to utilize a direct, inline transfer of the gamma-phosphate of ATP to TMP rather than a phosphorylated enzyme intermediate.</text>
</comment>
<proteinExistence type="inferred from homology"/>
<dbReference type="EMBL" id="WTVQ01000016">
    <property type="protein sequence ID" value="NMG75291.1"/>
    <property type="molecule type" value="Genomic_DNA"/>
</dbReference>
<evidence type="ECO:0000313" key="6">
    <source>
        <dbReference type="Proteomes" id="UP000648984"/>
    </source>
</evidence>
<dbReference type="InterPro" id="IPR036921">
    <property type="entry name" value="PurM-like_N_sf"/>
</dbReference>
<dbReference type="SUPFAM" id="SSF55326">
    <property type="entry name" value="PurM N-terminal domain-like"/>
    <property type="match status" value="1"/>
</dbReference>
<feature type="binding site" evidence="2">
    <location>
        <position position="258"/>
    </location>
    <ligand>
        <name>substrate</name>
    </ligand>
</feature>
<feature type="binding site" evidence="2">
    <location>
        <position position="209"/>
    </location>
    <ligand>
        <name>ATP</name>
        <dbReference type="ChEBI" id="CHEBI:30616"/>
    </ligand>
</feature>
<dbReference type="Pfam" id="PF00586">
    <property type="entry name" value="AIRS"/>
    <property type="match status" value="1"/>
</dbReference>
<feature type="binding site" evidence="2">
    <location>
        <position position="142"/>
    </location>
    <ligand>
        <name>ATP</name>
        <dbReference type="ChEBI" id="CHEBI:30616"/>
    </ligand>
</feature>
<feature type="binding site" evidence="2">
    <location>
        <position position="50"/>
    </location>
    <ligand>
        <name>substrate</name>
    </ligand>
</feature>
<sequence length="319" mass="33629">MPSEFDLIRRHFTRPAHHTELAVGDDAALFTPRPGTQLAVSTDMLVAGTHFFADTDPEALGWKTLAVNVSDLAAMGAEPRWALLALSLPAADDAWIGALARGFFACADAFGVDLAGGDTTRGPLNLCVTIFGETPVGSAITRGGAHRGDDIWITGSPGLAALGLAHLRGEITLRADHARRCLDALHRPQPRVAFGRALRGVASAMLDVSDGLLGDLGHILECSNCGAIVDTNALPLDPLRAAGADALLARRCLLSGGDDYELLFTAPATQRDALVALSRQQALPLSRIGTITDTPDQLLLREADGSEHTTPHNGYDHFA</sequence>
<evidence type="ECO:0000313" key="5">
    <source>
        <dbReference type="EMBL" id="NMG75291.1"/>
    </source>
</evidence>
<dbReference type="InterPro" id="IPR016188">
    <property type="entry name" value="PurM-like_N"/>
</dbReference>
<accession>A0ABX1QA81</accession>
<feature type="binding site" evidence="2">
    <location>
        <position position="71"/>
    </location>
    <ligand>
        <name>Mg(2+)</name>
        <dbReference type="ChEBI" id="CHEBI:18420"/>
        <label>3</label>
    </ligand>
</feature>
<feature type="binding site" evidence="2">
    <location>
        <position position="26"/>
    </location>
    <ligand>
        <name>Mg(2+)</name>
        <dbReference type="ChEBI" id="CHEBI:18420"/>
        <label>3</label>
    </ligand>
</feature>
<evidence type="ECO:0000259" key="4">
    <source>
        <dbReference type="Pfam" id="PF02769"/>
    </source>
</evidence>
<feature type="binding site" evidence="2">
    <location>
        <position position="42"/>
    </location>
    <ligand>
        <name>Mg(2+)</name>
        <dbReference type="ChEBI" id="CHEBI:18420"/>
        <label>1</label>
    </ligand>
</feature>
<comment type="caution">
    <text evidence="5">The sequence shown here is derived from an EMBL/GenBank/DDBJ whole genome shotgun (WGS) entry which is preliminary data.</text>
</comment>
<keyword evidence="2" id="KW-0547">Nucleotide-binding</keyword>
<evidence type="ECO:0000256" key="1">
    <source>
        <dbReference type="ARBA" id="ARBA00022977"/>
    </source>
</evidence>
<feature type="binding site" evidence="2">
    <location>
        <begin position="117"/>
        <end position="118"/>
    </location>
    <ligand>
        <name>ATP</name>
        <dbReference type="ChEBI" id="CHEBI:30616"/>
    </ligand>
</feature>
<dbReference type="InterPro" id="IPR006283">
    <property type="entry name" value="ThiL-like"/>
</dbReference>
<organism evidence="5 6">
    <name type="scientific">Aromatoleum diolicum</name>
    <dbReference type="NCBI Taxonomy" id="75796"/>
    <lineage>
        <taxon>Bacteria</taxon>
        <taxon>Pseudomonadati</taxon>
        <taxon>Pseudomonadota</taxon>
        <taxon>Betaproteobacteria</taxon>
        <taxon>Rhodocyclales</taxon>
        <taxon>Rhodocyclaceae</taxon>
        <taxon>Aromatoleum</taxon>
    </lineage>
</organism>
<feature type="binding site" evidence="2">
    <location>
        <position position="118"/>
    </location>
    <ligand>
        <name>Mg(2+)</name>
        <dbReference type="ChEBI" id="CHEBI:18420"/>
        <label>1</label>
    </ligand>
</feature>
<reference evidence="5 6" key="1">
    <citation type="submission" date="2019-12" db="EMBL/GenBank/DDBJ databases">
        <title>Comparative genomics gives insights into the taxonomy of the Azoarcus-Aromatoleum group and reveals separate origins of nif in the plant-associated Azoarcus and non-plant-associated Aromatoleum sub-groups.</title>
        <authorList>
            <person name="Lafos M."/>
            <person name="Maluk M."/>
            <person name="Batista M."/>
            <person name="Junghare M."/>
            <person name="Carmona M."/>
            <person name="Faoro H."/>
            <person name="Cruz L.M."/>
            <person name="Battistoni F."/>
            <person name="De Souza E."/>
            <person name="Pedrosa F."/>
            <person name="Chen W.-M."/>
            <person name="Poole P.S."/>
            <person name="Dixon R.A."/>
            <person name="James E.K."/>
        </authorList>
    </citation>
    <scope>NUCLEOTIDE SEQUENCE [LARGE SCALE GENOMIC DNA]</scope>
    <source>
        <strain evidence="5 6">22Lin</strain>
    </source>
</reference>
<gene>
    <name evidence="2 5" type="primary">thiL</name>
    <name evidence="5" type="ORF">GPA25_11045</name>
</gene>
<dbReference type="Pfam" id="PF02769">
    <property type="entry name" value="AIRS_C"/>
    <property type="match status" value="1"/>
</dbReference>
<feature type="binding site" evidence="2">
    <location>
        <position position="41"/>
    </location>
    <ligand>
        <name>Mg(2+)</name>
        <dbReference type="ChEBI" id="CHEBI:18420"/>
        <label>4</label>
    </ligand>
</feature>